<keyword evidence="3" id="KW-1185">Reference proteome</keyword>
<keyword evidence="1" id="KW-0812">Transmembrane</keyword>
<feature type="transmembrane region" description="Helical" evidence="1">
    <location>
        <begin position="895"/>
        <end position="917"/>
    </location>
</feature>
<sequence length="1172" mass="140840">MKPTAKVFEFLNSYNYYLPQNCEQVQKMFYEQMVKHLQLGDSFKNSFISQISQINQKAQRETEFRQLIRDTWLGFIENTPINNICQMLNSQEIKDVQDFILKVLLEPKRFDITYVDELLMNYESYFNSNKGLAQVVVRNRFRMTVSKLICSKFILSLDEIYQQKVRQFLFDIYLKKIEKLEQPVVIQTEFLTDSNFYFKMFEQLFDTQQDVQGTFYNLIKNVITIIVRDMSNIVFSLGIFTQFYQLYINKDKILFEKYDQRSNVDQNKLANEILQKYKEHEDLIDAIRQVVHKIFQTQNIEYKKLLKELVSKDIYNRENEQWVCQLLREFDQQQRYRKQPCEDDFHIYLRLQGFTQKGDKRGELEYDHPKLTLIIHDKTNYTVHNKLTKQTKRYYQTKEAMIILLLFNLTQAIDLTTLHLDANYLQNHTAQFKTQLQLDQQTQTKSTINTMPEDQFSDQTRMNQILYEQEERAVQKTIKIHDTPPPSPYKIKYEEIPDEQKPQTNAKLPRKKLQEESILGEPILDVISIAPIAQRHKIALLITLILILCVLILMREMYFKSLHKIYREYLWKISLETMYCMFVIVVFIALYYNNYFDFWLLNYQYQQDKPNEDILLIEIKDYEENYKYNIYAYLLIGGLIIILNYLINFLQIFVFDKQMQIWQNQENKWFNKYQLVQLYKQQKDELNQKKEQQQLFNSKEIEQEIIEIQNVLLKTEECMDYLMIKLQFTYQMSPYLGPNVLDSSFNLSNYLGYISADIIYQISVWDTQQYIIFTIYFFFMIILLYFINIIIVSMLYCFILFIKIINLNYTMIMIKEKCLIKKEYDNLLEDELQVVPPFMEPIFENILPKRSVDIQTDLFPLANKRYFSIVVSSLIKMSTTLLFVMNIYFYYWQPYALYVIIICNIICIATCISIIYISNNIIHHYTIVLSLYIRNYDFVYNVIKSQKQLLIQASNQFYELIRYINKKSLQHTLQKNHLLLLRPVIVDIIDLCKKYQKKGMQQAQYDPREVELVDLGIEGIDLIHKKHLKNIIYALTDKFSEQDLVYIESFCSDENAEYFSPMKLILYLHLRYQEIKMNSRQLIKEVLQKVIPMTFDIPQKLEAEIPDNYIQDGLEGYLDINVLDNFLKESVKSNFYKEEYRVILIQQLNKLKSKKLDQISNFISDQISQLPQ</sequence>
<proteinExistence type="predicted"/>
<feature type="transmembrane region" description="Helical" evidence="1">
    <location>
        <begin position="570"/>
        <end position="592"/>
    </location>
</feature>
<keyword evidence="1" id="KW-1133">Transmembrane helix</keyword>
<feature type="transmembrane region" description="Helical" evidence="1">
    <location>
        <begin position="538"/>
        <end position="558"/>
    </location>
</feature>
<dbReference type="AlphaFoldDB" id="A0A8S1WL15"/>
<name>A0A8S1WL15_9CILI</name>
<keyword evidence="1" id="KW-0472">Membrane</keyword>
<dbReference type="Proteomes" id="UP000689195">
    <property type="component" value="Unassembled WGS sequence"/>
</dbReference>
<protein>
    <recommendedName>
        <fullName evidence="4">Transmembrane protein</fullName>
    </recommendedName>
</protein>
<dbReference type="EMBL" id="CAJJDO010000097">
    <property type="protein sequence ID" value="CAD8190874.1"/>
    <property type="molecule type" value="Genomic_DNA"/>
</dbReference>
<gene>
    <name evidence="2" type="ORF">PPENT_87.1.T0970160</name>
</gene>
<organism evidence="2 3">
    <name type="scientific">Paramecium pentaurelia</name>
    <dbReference type="NCBI Taxonomy" id="43138"/>
    <lineage>
        <taxon>Eukaryota</taxon>
        <taxon>Sar</taxon>
        <taxon>Alveolata</taxon>
        <taxon>Ciliophora</taxon>
        <taxon>Intramacronucleata</taxon>
        <taxon>Oligohymenophorea</taxon>
        <taxon>Peniculida</taxon>
        <taxon>Parameciidae</taxon>
        <taxon>Paramecium</taxon>
    </lineage>
</organism>
<feature type="transmembrane region" description="Helical" evidence="1">
    <location>
        <begin position="866"/>
        <end position="889"/>
    </location>
</feature>
<accession>A0A8S1WL15</accession>
<evidence type="ECO:0000313" key="2">
    <source>
        <dbReference type="EMBL" id="CAD8190874.1"/>
    </source>
</evidence>
<evidence type="ECO:0000313" key="3">
    <source>
        <dbReference type="Proteomes" id="UP000689195"/>
    </source>
</evidence>
<dbReference type="OrthoDB" id="302142at2759"/>
<reference evidence="2" key="1">
    <citation type="submission" date="2021-01" db="EMBL/GenBank/DDBJ databases">
        <authorList>
            <consortium name="Genoscope - CEA"/>
            <person name="William W."/>
        </authorList>
    </citation>
    <scope>NUCLEOTIDE SEQUENCE</scope>
</reference>
<comment type="caution">
    <text evidence="2">The sequence shown here is derived from an EMBL/GenBank/DDBJ whole genome shotgun (WGS) entry which is preliminary data.</text>
</comment>
<evidence type="ECO:0008006" key="4">
    <source>
        <dbReference type="Google" id="ProtNLM"/>
    </source>
</evidence>
<feature type="transmembrane region" description="Helical" evidence="1">
    <location>
        <begin position="630"/>
        <end position="655"/>
    </location>
</feature>
<evidence type="ECO:0000256" key="1">
    <source>
        <dbReference type="SAM" id="Phobius"/>
    </source>
</evidence>
<feature type="transmembrane region" description="Helical" evidence="1">
    <location>
        <begin position="770"/>
        <end position="787"/>
    </location>
</feature>